<accession>A0AAN6LQY3</accession>
<dbReference type="InterPro" id="IPR021765">
    <property type="entry name" value="UstYa-like"/>
</dbReference>
<feature type="compositionally biased region" description="Polar residues" evidence="3">
    <location>
        <begin position="23"/>
        <end position="36"/>
    </location>
</feature>
<proteinExistence type="inferred from homology"/>
<dbReference type="Pfam" id="PF11807">
    <property type="entry name" value="UstYa"/>
    <property type="match status" value="1"/>
</dbReference>
<dbReference type="EMBL" id="WVTA01000018">
    <property type="protein sequence ID" value="KAK3197627.1"/>
    <property type="molecule type" value="Genomic_DNA"/>
</dbReference>
<name>A0AAN6LQY3_9PLEO</name>
<reference evidence="4 5" key="1">
    <citation type="submission" date="2021-02" db="EMBL/GenBank/DDBJ databases">
        <title>Genome assembly of Pseudopithomyces chartarum.</title>
        <authorList>
            <person name="Jauregui R."/>
            <person name="Singh J."/>
            <person name="Voisey C."/>
        </authorList>
    </citation>
    <scope>NUCLEOTIDE SEQUENCE [LARGE SCALE GENOMIC DNA]</scope>
    <source>
        <strain evidence="4 5">AGR01</strain>
    </source>
</reference>
<dbReference type="PANTHER" id="PTHR33365:SF4">
    <property type="entry name" value="CYCLOCHLOROTINE BIOSYNTHESIS PROTEIN O"/>
    <property type="match status" value="1"/>
</dbReference>
<dbReference type="PANTHER" id="PTHR33365">
    <property type="entry name" value="YALI0B05434P"/>
    <property type="match status" value="1"/>
</dbReference>
<evidence type="ECO:0000313" key="4">
    <source>
        <dbReference type="EMBL" id="KAK3197627.1"/>
    </source>
</evidence>
<comment type="caution">
    <text evidence="4">The sequence shown here is derived from an EMBL/GenBank/DDBJ whole genome shotgun (WGS) entry which is preliminary data.</text>
</comment>
<evidence type="ECO:0000256" key="1">
    <source>
        <dbReference type="ARBA" id="ARBA00004685"/>
    </source>
</evidence>
<feature type="compositionally biased region" description="Basic and acidic residues" evidence="3">
    <location>
        <begin position="9"/>
        <end position="22"/>
    </location>
</feature>
<comment type="pathway">
    <text evidence="1">Mycotoxin biosynthesis.</text>
</comment>
<gene>
    <name evidence="4" type="ORF">GRF29_216g766336</name>
</gene>
<feature type="region of interest" description="Disordered" evidence="3">
    <location>
        <begin position="1"/>
        <end position="36"/>
    </location>
</feature>
<evidence type="ECO:0000313" key="5">
    <source>
        <dbReference type="Proteomes" id="UP001280581"/>
    </source>
</evidence>
<comment type="similarity">
    <text evidence="2">Belongs to the ustYa family.</text>
</comment>
<evidence type="ECO:0000256" key="2">
    <source>
        <dbReference type="ARBA" id="ARBA00035112"/>
    </source>
</evidence>
<dbReference type="GO" id="GO:0043386">
    <property type="term" value="P:mycotoxin biosynthetic process"/>
    <property type="evidence" value="ECO:0007669"/>
    <property type="project" value="InterPro"/>
</dbReference>
<protein>
    <recommendedName>
        <fullName evidence="6">Cyclochlorotine biosynthesis protein O</fullName>
    </recommendedName>
</protein>
<keyword evidence="5" id="KW-1185">Reference proteome</keyword>
<organism evidence="4 5">
    <name type="scientific">Pseudopithomyces chartarum</name>
    <dbReference type="NCBI Taxonomy" id="1892770"/>
    <lineage>
        <taxon>Eukaryota</taxon>
        <taxon>Fungi</taxon>
        <taxon>Dikarya</taxon>
        <taxon>Ascomycota</taxon>
        <taxon>Pezizomycotina</taxon>
        <taxon>Dothideomycetes</taxon>
        <taxon>Pleosporomycetidae</taxon>
        <taxon>Pleosporales</taxon>
        <taxon>Massarineae</taxon>
        <taxon>Didymosphaeriaceae</taxon>
        <taxon>Pseudopithomyces</taxon>
    </lineage>
</organism>
<evidence type="ECO:0008006" key="6">
    <source>
        <dbReference type="Google" id="ProtNLM"/>
    </source>
</evidence>
<evidence type="ECO:0000256" key="3">
    <source>
        <dbReference type="SAM" id="MobiDB-lite"/>
    </source>
</evidence>
<dbReference type="Proteomes" id="UP001280581">
    <property type="component" value="Unassembled WGS sequence"/>
</dbReference>
<sequence length="278" mass="31706">MPRPYTKVSQDEEKLLQGRESSENGSPVTSDRSWQSPLSNRVSRYSNVLHWIAHGITILLLSVLLVDQRRSQESEPSELYTPAYGRTQRPLHYEVFKTAFWEKTPFKAYPDPPTKETMEAWDSITVTPALNLTADEVSRLGLSTDSVQWPNSAGGGYVGYLESAHQLHCLQAIWGRHHYDKDPENPLYAHMASKIKEMPDIEEAHLEHCVDVIRQRLMCTADASIVTFRWVKGLSTPYPNFHTGHTCADYKGLLGWAEGRKADMRKVEGWDYRSADEL</sequence>
<dbReference type="AlphaFoldDB" id="A0AAN6LQY3"/>